<evidence type="ECO:0000256" key="5">
    <source>
        <dbReference type="ARBA" id="ARBA00022833"/>
    </source>
</evidence>
<keyword evidence="2" id="KW-0479">Metal-binding</keyword>
<dbReference type="InterPro" id="IPR013087">
    <property type="entry name" value="Znf_C2H2_type"/>
</dbReference>
<dbReference type="GO" id="GO:0000981">
    <property type="term" value="F:DNA-binding transcription factor activity, RNA polymerase II-specific"/>
    <property type="evidence" value="ECO:0007669"/>
    <property type="project" value="TreeGrafter"/>
</dbReference>
<dbReference type="PANTHER" id="PTHR24388">
    <property type="entry name" value="ZINC FINGER PROTEIN"/>
    <property type="match status" value="1"/>
</dbReference>
<dbReference type="PANTHER" id="PTHR24388:SF54">
    <property type="entry name" value="PROTEIN ESCARGOT"/>
    <property type="match status" value="1"/>
</dbReference>
<reference evidence="10 11" key="1">
    <citation type="journal article" date="2015" name="Biotechnol. Biofuels">
        <title>Enhanced degradation of softwood versus hardwood by the white-rot fungus Pycnoporus coccineus.</title>
        <authorList>
            <person name="Couturier M."/>
            <person name="Navarro D."/>
            <person name="Chevret D."/>
            <person name="Henrissat B."/>
            <person name="Piumi F."/>
            <person name="Ruiz-Duenas F.J."/>
            <person name="Martinez A.T."/>
            <person name="Grigoriev I.V."/>
            <person name="Riley R."/>
            <person name="Lipzen A."/>
            <person name="Berrin J.G."/>
            <person name="Master E.R."/>
            <person name="Rosso M.N."/>
        </authorList>
    </citation>
    <scope>NUCLEOTIDE SEQUENCE [LARGE SCALE GENOMIC DNA]</scope>
    <source>
        <strain evidence="10 11">BRFM310</strain>
    </source>
</reference>
<dbReference type="EMBL" id="KZ084111">
    <property type="protein sequence ID" value="OSD01513.1"/>
    <property type="molecule type" value="Genomic_DNA"/>
</dbReference>
<feature type="compositionally biased region" description="Low complexity" evidence="8">
    <location>
        <begin position="90"/>
        <end position="102"/>
    </location>
</feature>
<evidence type="ECO:0000313" key="11">
    <source>
        <dbReference type="Proteomes" id="UP000193067"/>
    </source>
</evidence>
<dbReference type="PROSITE" id="PS50157">
    <property type="entry name" value="ZINC_FINGER_C2H2_2"/>
    <property type="match status" value="2"/>
</dbReference>
<dbReference type="AlphaFoldDB" id="A0A1Y2ILJ8"/>
<dbReference type="GO" id="GO:0005634">
    <property type="term" value="C:nucleus"/>
    <property type="evidence" value="ECO:0007669"/>
    <property type="project" value="UniProtKB-SubCell"/>
</dbReference>
<dbReference type="Proteomes" id="UP000193067">
    <property type="component" value="Unassembled WGS sequence"/>
</dbReference>
<keyword evidence="6" id="KW-0539">Nucleus</keyword>
<dbReference type="InterPro" id="IPR050527">
    <property type="entry name" value="Snail/Krueppel_Znf"/>
</dbReference>
<sequence>MYSAPLDSSMSDNDFERELEWLELTGNATTASPDNSLSLEAFSGFVDNSSSDLAHISMALDPDYDWQKAFVLPTSLPNQTHESVDGSVYSDTATSASSWDTSGPPTPCDAPLDTSEDGYCPLTDPAIPYYPFTFEFPPVMFPSPSPYVQEAFPAPLDAHYGQPQQQFLPGTVAVAVCADVGLQADTSTTLLPPPAAADREPSAVLGASGSTSKRRAGAKDGEDENVVVNTKRAKRPRKQSTEKTLKCPVCGSGWARQNNLDVHIKSLHEGKREHKCAHPRCGRAFSRKHDAKRHFQSEHTDMGSPRKKPATRK</sequence>
<feature type="region of interest" description="Disordered" evidence="8">
    <location>
        <begin position="283"/>
        <end position="313"/>
    </location>
</feature>
<dbReference type="GO" id="GO:0008270">
    <property type="term" value="F:zinc ion binding"/>
    <property type="evidence" value="ECO:0007669"/>
    <property type="project" value="UniProtKB-KW"/>
</dbReference>
<feature type="compositionally biased region" description="Basic residues" evidence="8">
    <location>
        <begin position="283"/>
        <end position="292"/>
    </location>
</feature>
<feature type="domain" description="C2H2-type" evidence="9">
    <location>
        <begin position="274"/>
        <end position="304"/>
    </location>
</feature>
<dbReference type="OrthoDB" id="2757115at2759"/>
<evidence type="ECO:0000256" key="4">
    <source>
        <dbReference type="ARBA" id="ARBA00022771"/>
    </source>
</evidence>
<evidence type="ECO:0000256" key="6">
    <source>
        <dbReference type="ARBA" id="ARBA00023242"/>
    </source>
</evidence>
<evidence type="ECO:0000256" key="8">
    <source>
        <dbReference type="SAM" id="MobiDB-lite"/>
    </source>
</evidence>
<protein>
    <recommendedName>
        <fullName evidence="9">C2H2-type domain-containing protein</fullName>
    </recommendedName>
</protein>
<accession>A0A1Y2ILJ8</accession>
<keyword evidence="3" id="KW-0677">Repeat</keyword>
<evidence type="ECO:0000256" key="7">
    <source>
        <dbReference type="PROSITE-ProRule" id="PRU00042"/>
    </source>
</evidence>
<evidence type="ECO:0000256" key="1">
    <source>
        <dbReference type="ARBA" id="ARBA00004123"/>
    </source>
</evidence>
<name>A0A1Y2ILJ8_TRAC3</name>
<gene>
    <name evidence="10" type="ORF">PYCCODRAFT_1425978</name>
</gene>
<feature type="region of interest" description="Disordered" evidence="8">
    <location>
        <begin position="190"/>
        <end position="224"/>
    </location>
</feature>
<dbReference type="STRING" id="1353009.A0A1Y2ILJ8"/>
<dbReference type="SUPFAM" id="SSF57667">
    <property type="entry name" value="beta-beta-alpha zinc fingers"/>
    <property type="match status" value="1"/>
</dbReference>
<evidence type="ECO:0000313" key="10">
    <source>
        <dbReference type="EMBL" id="OSD01513.1"/>
    </source>
</evidence>
<keyword evidence="4 7" id="KW-0863">Zinc-finger</keyword>
<feature type="domain" description="C2H2-type" evidence="9">
    <location>
        <begin position="245"/>
        <end position="273"/>
    </location>
</feature>
<proteinExistence type="predicted"/>
<keyword evidence="11" id="KW-1185">Reference proteome</keyword>
<dbReference type="PROSITE" id="PS00028">
    <property type="entry name" value="ZINC_FINGER_C2H2_1"/>
    <property type="match status" value="2"/>
</dbReference>
<organism evidence="10 11">
    <name type="scientific">Trametes coccinea (strain BRFM310)</name>
    <name type="common">Pycnoporus coccineus</name>
    <dbReference type="NCBI Taxonomy" id="1353009"/>
    <lineage>
        <taxon>Eukaryota</taxon>
        <taxon>Fungi</taxon>
        <taxon>Dikarya</taxon>
        <taxon>Basidiomycota</taxon>
        <taxon>Agaricomycotina</taxon>
        <taxon>Agaricomycetes</taxon>
        <taxon>Polyporales</taxon>
        <taxon>Polyporaceae</taxon>
        <taxon>Trametes</taxon>
    </lineage>
</organism>
<dbReference type="InterPro" id="IPR036236">
    <property type="entry name" value="Znf_C2H2_sf"/>
</dbReference>
<dbReference type="GO" id="GO:0000978">
    <property type="term" value="F:RNA polymerase II cis-regulatory region sequence-specific DNA binding"/>
    <property type="evidence" value="ECO:0007669"/>
    <property type="project" value="TreeGrafter"/>
</dbReference>
<keyword evidence="5" id="KW-0862">Zinc</keyword>
<dbReference type="SMART" id="SM00355">
    <property type="entry name" value="ZnF_C2H2"/>
    <property type="match status" value="2"/>
</dbReference>
<evidence type="ECO:0000256" key="3">
    <source>
        <dbReference type="ARBA" id="ARBA00022737"/>
    </source>
</evidence>
<evidence type="ECO:0000259" key="9">
    <source>
        <dbReference type="PROSITE" id="PS50157"/>
    </source>
</evidence>
<comment type="subcellular location">
    <subcellularLocation>
        <location evidence="1">Nucleus</location>
    </subcellularLocation>
</comment>
<feature type="region of interest" description="Disordered" evidence="8">
    <location>
        <begin position="81"/>
        <end position="107"/>
    </location>
</feature>
<evidence type="ECO:0000256" key="2">
    <source>
        <dbReference type="ARBA" id="ARBA00022723"/>
    </source>
</evidence>
<dbReference type="Gene3D" id="3.30.160.60">
    <property type="entry name" value="Classic Zinc Finger"/>
    <property type="match status" value="2"/>
</dbReference>